<dbReference type="InterPro" id="IPR052354">
    <property type="entry name" value="Cell_Wall_Dynamics_Protein"/>
</dbReference>
<protein>
    <submittedName>
        <fullName evidence="2">COG3179 Predicted chitinase</fullName>
    </submittedName>
</protein>
<gene>
    <name evidence="2" type="ORF">UFOVP506_34</name>
</gene>
<dbReference type="Gene3D" id="1.10.530.10">
    <property type="match status" value="1"/>
</dbReference>
<dbReference type="EMBL" id="LR796491">
    <property type="protein sequence ID" value="CAB4147574.1"/>
    <property type="molecule type" value="Genomic_DNA"/>
</dbReference>
<organism evidence="2">
    <name type="scientific">uncultured Caudovirales phage</name>
    <dbReference type="NCBI Taxonomy" id="2100421"/>
    <lineage>
        <taxon>Viruses</taxon>
        <taxon>Duplodnaviria</taxon>
        <taxon>Heunggongvirae</taxon>
        <taxon>Uroviricota</taxon>
        <taxon>Caudoviricetes</taxon>
        <taxon>Peduoviridae</taxon>
        <taxon>Maltschvirus</taxon>
        <taxon>Maltschvirus maltsch</taxon>
    </lineage>
</organism>
<evidence type="ECO:0000259" key="1">
    <source>
        <dbReference type="Pfam" id="PF00182"/>
    </source>
</evidence>
<evidence type="ECO:0000313" key="2">
    <source>
        <dbReference type="EMBL" id="CAB4147574.1"/>
    </source>
</evidence>
<dbReference type="SUPFAM" id="SSF53955">
    <property type="entry name" value="Lysozyme-like"/>
    <property type="match status" value="1"/>
</dbReference>
<dbReference type="Pfam" id="PF00182">
    <property type="entry name" value="Glyco_hydro_19"/>
    <property type="match status" value="1"/>
</dbReference>
<dbReference type="GO" id="GO:0004568">
    <property type="term" value="F:chitinase activity"/>
    <property type="evidence" value="ECO:0007669"/>
    <property type="project" value="InterPro"/>
</dbReference>
<dbReference type="GO" id="GO:0016998">
    <property type="term" value="P:cell wall macromolecule catabolic process"/>
    <property type="evidence" value="ECO:0007669"/>
    <property type="project" value="InterPro"/>
</dbReference>
<proteinExistence type="predicted"/>
<accession>A0A6J5ML93</accession>
<dbReference type="InterPro" id="IPR000726">
    <property type="entry name" value="Glyco_hydro_19_cat"/>
</dbReference>
<dbReference type="PANTHER" id="PTHR34408">
    <property type="entry name" value="FAMILY PROTEIN, PUTATIVE-RELATED"/>
    <property type="match status" value="1"/>
</dbReference>
<reference evidence="2" key="1">
    <citation type="submission" date="2020-04" db="EMBL/GenBank/DDBJ databases">
        <authorList>
            <person name="Chiriac C."/>
            <person name="Salcher M."/>
            <person name="Ghai R."/>
            <person name="Kavagutti S V."/>
        </authorList>
    </citation>
    <scope>NUCLEOTIDE SEQUENCE</scope>
</reference>
<dbReference type="InterPro" id="IPR023346">
    <property type="entry name" value="Lysozyme-like_dom_sf"/>
</dbReference>
<feature type="domain" description="Glycoside hydrolase family 19 catalytic" evidence="1">
    <location>
        <begin position="37"/>
        <end position="157"/>
    </location>
</feature>
<dbReference type="PANTHER" id="PTHR34408:SF1">
    <property type="entry name" value="GLYCOSYL HYDROLASE FAMILY 19 DOMAIN-CONTAINING PROTEIN HI_1415"/>
    <property type="match status" value="1"/>
</dbReference>
<dbReference type="GO" id="GO:0006032">
    <property type="term" value="P:chitin catabolic process"/>
    <property type="evidence" value="ECO:0007669"/>
    <property type="project" value="InterPro"/>
</dbReference>
<name>A0A6J5ML93_9CAUD</name>
<sequence>MSLVDLQKKLGVTADGAFGPGTFKKATAFYKLSPDRAAHFFAQTAHESGGFKAFSENLNYSAKGLRGIFGKYFPTEAMAKGYERQPKKIANRVYANRMGNGDEASGDGWKFRGRGALQLTGKANYQAFATYIGRQEVMDNPDLVSGELCFESALWFFDRNKLWGICDQGTGDGAILALTKRINGGTHGLDDRKAKTKKYATWL</sequence>